<evidence type="ECO:0000256" key="1">
    <source>
        <dbReference type="SAM" id="SignalP"/>
    </source>
</evidence>
<proteinExistence type="predicted"/>
<accession>A0A250ITC5</accession>
<organism evidence="2 3">
    <name type="scientific">Cystobacter fuscus</name>
    <dbReference type="NCBI Taxonomy" id="43"/>
    <lineage>
        <taxon>Bacteria</taxon>
        <taxon>Pseudomonadati</taxon>
        <taxon>Myxococcota</taxon>
        <taxon>Myxococcia</taxon>
        <taxon>Myxococcales</taxon>
        <taxon>Cystobacterineae</taxon>
        <taxon>Archangiaceae</taxon>
        <taxon>Cystobacter</taxon>
    </lineage>
</organism>
<reference evidence="2 3" key="1">
    <citation type="submission" date="2017-06" db="EMBL/GenBank/DDBJ databases">
        <title>Sequencing and comparative analysis of myxobacterial genomes.</title>
        <authorList>
            <person name="Rupp O."/>
            <person name="Goesmann A."/>
            <person name="Sogaard-Andersen L."/>
        </authorList>
    </citation>
    <scope>NUCLEOTIDE SEQUENCE [LARGE SCALE GENOMIC DNA]</scope>
    <source>
        <strain evidence="2 3">DSM 52655</strain>
    </source>
</reference>
<dbReference type="Proteomes" id="UP000217257">
    <property type="component" value="Chromosome"/>
</dbReference>
<feature type="chain" id="PRO_5013326987" evidence="1">
    <location>
        <begin position="24"/>
        <end position="181"/>
    </location>
</feature>
<evidence type="ECO:0000313" key="3">
    <source>
        <dbReference type="Proteomes" id="UP000217257"/>
    </source>
</evidence>
<dbReference type="KEGG" id="cfus:CYFUS_000411"/>
<dbReference type="EMBL" id="CP022098">
    <property type="protein sequence ID" value="ATB34999.1"/>
    <property type="molecule type" value="Genomic_DNA"/>
</dbReference>
<dbReference type="AlphaFoldDB" id="A0A250ITC5"/>
<dbReference type="RefSeq" id="WP_095983681.1">
    <property type="nucleotide sequence ID" value="NZ_CP022098.1"/>
</dbReference>
<keyword evidence="1" id="KW-0732">Signal</keyword>
<name>A0A250ITC5_9BACT</name>
<evidence type="ECO:0000313" key="2">
    <source>
        <dbReference type="EMBL" id="ATB34999.1"/>
    </source>
</evidence>
<protein>
    <submittedName>
        <fullName evidence="2">Uncharacterized protein</fullName>
    </submittedName>
</protein>
<gene>
    <name evidence="2" type="ORF">CYFUS_000411</name>
</gene>
<feature type="signal peptide" evidence="1">
    <location>
        <begin position="1"/>
        <end position="23"/>
    </location>
</feature>
<sequence>MNVVSSISGVALAIALSAAPAYASAPIACSTRVDSFLNASRSDGKRVLGIGSAVTARGALGFTHFAMAQGYQIETTPLHTPAAAQSATFALGYNATSDVFTGDFTEVFTDRGNGDEDRTSLWVARGGSFWLRSVTWSGSWLQLQNVVCYAGPQNQLVVTGSIDNPGFGSDHWSFVLVRDAQ</sequence>